<gene>
    <name evidence="1" type="ORF">CANVERA_P0678</name>
</gene>
<keyword evidence="2" id="KW-1185">Reference proteome</keyword>
<proteinExistence type="predicted"/>
<organism evidence="1 2">
    <name type="scientific">Candida verbasci</name>
    <dbReference type="NCBI Taxonomy" id="1227364"/>
    <lineage>
        <taxon>Eukaryota</taxon>
        <taxon>Fungi</taxon>
        <taxon>Dikarya</taxon>
        <taxon>Ascomycota</taxon>
        <taxon>Saccharomycotina</taxon>
        <taxon>Pichiomycetes</taxon>
        <taxon>Debaryomycetaceae</taxon>
        <taxon>Candida/Lodderomyces clade</taxon>
        <taxon>Candida</taxon>
    </lineage>
</organism>
<comment type="caution">
    <text evidence="1">The sequence shown here is derived from an EMBL/GenBank/DDBJ whole genome shotgun (WGS) entry which is preliminary data.</text>
</comment>
<dbReference type="AlphaFoldDB" id="A0A9W4TSN8"/>
<dbReference type="Proteomes" id="UP001152885">
    <property type="component" value="Unassembled WGS sequence"/>
</dbReference>
<protein>
    <submittedName>
        <fullName evidence="1">Uncharacterized protein</fullName>
    </submittedName>
</protein>
<dbReference type="OrthoDB" id="4024787at2759"/>
<evidence type="ECO:0000313" key="1">
    <source>
        <dbReference type="EMBL" id="CAI5756160.1"/>
    </source>
</evidence>
<accession>A0A9W4TSN8</accession>
<reference evidence="1" key="1">
    <citation type="submission" date="2022-12" db="EMBL/GenBank/DDBJ databases">
        <authorList>
            <person name="Brejova B."/>
        </authorList>
    </citation>
    <scope>NUCLEOTIDE SEQUENCE</scope>
</reference>
<sequence>MSDLLSLTEDEDMRMKQVVNEEETQEQEALIEDTPLQNSFSDLENELEQQLKIELKEEFLEEQQSEEIPEITDDLTFEDLQKVYNQYQNKFKLAYSKSKRLFDSEKNQRLTLYYMHRRNQILLNILADSEGGELIEGRDINDEEIFHILNKLDDKSISSSFDELISKGKIDKNLIFNLYLTEKIPDLINDDLINCEINPLNTENWCIRNLNNLVNLKHKPITIEDEEILDEYKGKDFNLGLYNEIKDQEKDIMEEIPIIQQEININASTPNTKKKRKTK</sequence>
<evidence type="ECO:0000313" key="2">
    <source>
        <dbReference type="Proteomes" id="UP001152885"/>
    </source>
</evidence>
<name>A0A9W4TSN8_9ASCO</name>
<dbReference type="EMBL" id="CANTUO010000001">
    <property type="protein sequence ID" value="CAI5756160.1"/>
    <property type="molecule type" value="Genomic_DNA"/>
</dbReference>